<evidence type="ECO:0000256" key="3">
    <source>
        <dbReference type="ARBA" id="ARBA00023136"/>
    </source>
</evidence>
<dbReference type="Gene3D" id="1.20.1250.20">
    <property type="entry name" value="MFS general substrate transporter like domains"/>
    <property type="match status" value="1"/>
</dbReference>
<gene>
    <name evidence="6" type="ORF">A3C89_03635</name>
</gene>
<feature type="transmembrane region" description="Helical" evidence="4">
    <location>
        <begin position="34"/>
        <end position="55"/>
    </location>
</feature>
<name>A0A1F6DC90_9BACT</name>
<dbReference type="STRING" id="1798492.A3C89_03635"/>
<evidence type="ECO:0000313" key="6">
    <source>
        <dbReference type="EMBL" id="OGG58950.1"/>
    </source>
</evidence>
<proteinExistence type="predicted"/>
<feature type="transmembrane region" description="Helical" evidence="4">
    <location>
        <begin position="67"/>
        <end position="85"/>
    </location>
</feature>
<feature type="domain" description="Major facilitator superfamily (MFS) profile" evidence="5">
    <location>
        <begin position="25"/>
        <end position="217"/>
    </location>
</feature>
<dbReference type="Proteomes" id="UP000178794">
    <property type="component" value="Unassembled WGS sequence"/>
</dbReference>
<dbReference type="SUPFAM" id="SSF103473">
    <property type="entry name" value="MFS general substrate transporter"/>
    <property type="match status" value="1"/>
</dbReference>
<feature type="transmembrane region" description="Helical" evidence="4">
    <location>
        <begin position="162"/>
        <end position="181"/>
    </location>
</feature>
<dbReference type="PROSITE" id="PS50850">
    <property type="entry name" value="MFS"/>
    <property type="match status" value="1"/>
</dbReference>
<dbReference type="GO" id="GO:0022857">
    <property type="term" value="F:transmembrane transporter activity"/>
    <property type="evidence" value="ECO:0007669"/>
    <property type="project" value="InterPro"/>
</dbReference>
<feature type="transmembrane region" description="Helical" evidence="4">
    <location>
        <begin position="97"/>
        <end position="115"/>
    </location>
</feature>
<dbReference type="InterPro" id="IPR011701">
    <property type="entry name" value="MFS"/>
</dbReference>
<dbReference type="Pfam" id="PF07690">
    <property type="entry name" value="MFS_1"/>
    <property type="match status" value="1"/>
</dbReference>
<dbReference type="AlphaFoldDB" id="A0A1F6DC90"/>
<evidence type="ECO:0000313" key="7">
    <source>
        <dbReference type="Proteomes" id="UP000178794"/>
    </source>
</evidence>
<organism evidence="6 7">
    <name type="scientific">Candidatus Kaiserbacteria bacterium RIFCSPHIGHO2_02_FULL_50_50</name>
    <dbReference type="NCBI Taxonomy" id="1798492"/>
    <lineage>
        <taxon>Bacteria</taxon>
        <taxon>Candidatus Kaiseribacteriota</taxon>
    </lineage>
</organism>
<feature type="transmembrane region" description="Helical" evidence="4">
    <location>
        <begin position="187"/>
        <end position="208"/>
    </location>
</feature>
<comment type="caution">
    <text evidence="6">The sequence shown here is derived from an EMBL/GenBank/DDBJ whole genome shotgun (WGS) entry which is preliminary data.</text>
</comment>
<dbReference type="InterPro" id="IPR036259">
    <property type="entry name" value="MFS_trans_sf"/>
</dbReference>
<sequence>MHIIPTIKDPYSDFDTTTHTKQGSIARALTLNDIFFLGGISFVGVVITLFIVTFIEGATVEHVGIAFMIRLLARAVFALPIGTFFDKHKGYTDEIWGLCFSTSLFGILHVALGFSTNIWQLYVIMFFLGVLEAANASSWRILFFGSISRAFLGKITGVYDMFYSVGTALCLVLGGYVAASIGYDNTVIVGGLFIMVGGFLPLLIRGYLSKNELTGTK</sequence>
<evidence type="ECO:0000259" key="5">
    <source>
        <dbReference type="PROSITE" id="PS50850"/>
    </source>
</evidence>
<reference evidence="6 7" key="1">
    <citation type="journal article" date="2016" name="Nat. Commun.">
        <title>Thousands of microbial genomes shed light on interconnected biogeochemical processes in an aquifer system.</title>
        <authorList>
            <person name="Anantharaman K."/>
            <person name="Brown C.T."/>
            <person name="Hug L.A."/>
            <person name="Sharon I."/>
            <person name="Castelle C.J."/>
            <person name="Probst A.J."/>
            <person name="Thomas B.C."/>
            <person name="Singh A."/>
            <person name="Wilkins M.J."/>
            <person name="Karaoz U."/>
            <person name="Brodie E.L."/>
            <person name="Williams K.H."/>
            <person name="Hubbard S.S."/>
            <person name="Banfield J.F."/>
        </authorList>
    </citation>
    <scope>NUCLEOTIDE SEQUENCE [LARGE SCALE GENOMIC DNA]</scope>
</reference>
<keyword evidence="2 4" id="KW-1133">Transmembrane helix</keyword>
<keyword evidence="3 4" id="KW-0472">Membrane</keyword>
<dbReference type="InterPro" id="IPR020846">
    <property type="entry name" value="MFS_dom"/>
</dbReference>
<keyword evidence="1 4" id="KW-0812">Transmembrane</keyword>
<evidence type="ECO:0000256" key="2">
    <source>
        <dbReference type="ARBA" id="ARBA00022989"/>
    </source>
</evidence>
<dbReference type="EMBL" id="MFLF01000021">
    <property type="protein sequence ID" value="OGG58950.1"/>
    <property type="molecule type" value="Genomic_DNA"/>
</dbReference>
<feature type="transmembrane region" description="Helical" evidence="4">
    <location>
        <begin position="121"/>
        <end position="142"/>
    </location>
</feature>
<evidence type="ECO:0000256" key="4">
    <source>
        <dbReference type="SAM" id="Phobius"/>
    </source>
</evidence>
<evidence type="ECO:0000256" key="1">
    <source>
        <dbReference type="ARBA" id="ARBA00022692"/>
    </source>
</evidence>
<accession>A0A1F6DC90</accession>
<protein>
    <recommendedName>
        <fullName evidence="5">Major facilitator superfamily (MFS) profile domain-containing protein</fullName>
    </recommendedName>
</protein>